<dbReference type="SUPFAM" id="SSF51182">
    <property type="entry name" value="RmlC-like cupins"/>
    <property type="match status" value="1"/>
</dbReference>
<protein>
    <submittedName>
        <fullName evidence="4">Cupin domain-containing protein</fullName>
    </submittedName>
</protein>
<dbReference type="PANTHER" id="PTHR35848">
    <property type="entry name" value="OXALATE-BINDING PROTEIN"/>
    <property type="match status" value="1"/>
</dbReference>
<evidence type="ECO:0000313" key="4">
    <source>
        <dbReference type="EMBL" id="RLQ89600.1"/>
    </source>
</evidence>
<sequence>MTVKDDTKPAFIHAPSQPPRIKKSNYPPVFAERVAKRTKRPLGDSFALTNFGVNLTTLEPGGESALLHRHSRQDEFIYVLDGHPTLRTEEGEWDLSPGDCAGFPAGGSAHHLINRTEKQAVYLEIGDRTAGDEGTYPEDDLKAVMTDDGWAFTRKDGTAY</sequence>
<organism evidence="4 5">
    <name type="scientific">Notoacmeibacter ruber</name>
    <dbReference type="NCBI Taxonomy" id="2670375"/>
    <lineage>
        <taxon>Bacteria</taxon>
        <taxon>Pseudomonadati</taxon>
        <taxon>Pseudomonadota</taxon>
        <taxon>Alphaproteobacteria</taxon>
        <taxon>Hyphomicrobiales</taxon>
        <taxon>Notoacmeibacteraceae</taxon>
        <taxon>Notoacmeibacter</taxon>
    </lineage>
</organism>
<dbReference type="InterPro" id="IPR014710">
    <property type="entry name" value="RmlC-like_jellyroll"/>
</dbReference>
<evidence type="ECO:0000256" key="1">
    <source>
        <dbReference type="ARBA" id="ARBA00022723"/>
    </source>
</evidence>
<dbReference type="InterPro" id="IPR051610">
    <property type="entry name" value="GPI/OXD"/>
</dbReference>
<reference evidence="4 5" key="1">
    <citation type="submission" date="2018-10" db="EMBL/GenBank/DDBJ databases">
        <title>Notoacmeibacter sp. M2BS9Y-3-1, whole genome shotgun sequence.</title>
        <authorList>
            <person name="Tuo L."/>
        </authorList>
    </citation>
    <scope>NUCLEOTIDE SEQUENCE [LARGE SCALE GENOMIC DNA]</scope>
    <source>
        <strain evidence="4 5">M2BS9Y-3-1</strain>
    </source>
</reference>
<dbReference type="InterPro" id="IPR013096">
    <property type="entry name" value="Cupin_2"/>
</dbReference>
<evidence type="ECO:0000313" key="5">
    <source>
        <dbReference type="Proteomes" id="UP000281094"/>
    </source>
</evidence>
<gene>
    <name evidence="4" type="ORF">D8780_12605</name>
</gene>
<dbReference type="AlphaFoldDB" id="A0A3L7JGH4"/>
<comment type="caution">
    <text evidence="4">The sequence shown here is derived from an EMBL/GenBank/DDBJ whole genome shotgun (WGS) entry which is preliminary data.</text>
</comment>
<dbReference type="PANTHER" id="PTHR35848:SF9">
    <property type="entry name" value="SLL1358 PROTEIN"/>
    <property type="match status" value="1"/>
</dbReference>
<dbReference type="GO" id="GO:0046872">
    <property type="term" value="F:metal ion binding"/>
    <property type="evidence" value="ECO:0007669"/>
    <property type="project" value="UniProtKB-KW"/>
</dbReference>
<dbReference type="Pfam" id="PF07883">
    <property type="entry name" value="Cupin_2"/>
    <property type="match status" value="1"/>
</dbReference>
<name>A0A3L7JGH4_9HYPH</name>
<keyword evidence="1" id="KW-0479">Metal-binding</keyword>
<evidence type="ECO:0000259" key="3">
    <source>
        <dbReference type="Pfam" id="PF07883"/>
    </source>
</evidence>
<proteinExistence type="predicted"/>
<feature type="domain" description="Cupin type-2" evidence="3">
    <location>
        <begin position="55"/>
        <end position="125"/>
    </location>
</feature>
<dbReference type="InterPro" id="IPR011051">
    <property type="entry name" value="RmlC_Cupin_sf"/>
</dbReference>
<dbReference type="CDD" id="cd02224">
    <property type="entry name" value="cupin_SPO2919-like"/>
    <property type="match status" value="1"/>
</dbReference>
<dbReference type="Gene3D" id="2.60.120.10">
    <property type="entry name" value="Jelly Rolls"/>
    <property type="match status" value="1"/>
</dbReference>
<accession>A0A3L7JGH4</accession>
<dbReference type="EMBL" id="RCWN01000001">
    <property type="protein sequence ID" value="RLQ89600.1"/>
    <property type="molecule type" value="Genomic_DNA"/>
</dbReference>
<dbReference type="Proteomes" id="UP000281094">
    <property type="component" value="Unassembled WGS sequence"/>
</dbReference>
<feature type="region of interest" description="Disordered" evidence="2">
    <location>
        <begin position="1"/>
        <end position="24"/>
    </location>
</feature>
<evidence type="ECO:0000256" key="2">
    <source>
        <dbReference type="SAM" id="MobiDB-lite"/>
    </source>
</evidence>
<dbReference type="RefSeq" id="WP_121646555.1">
    <property type="nucleotide sequence ID" value="NZ_RCWN01000001.1"/>
</dbReference>
<keyword evidence="5" id="KW-1185">Reference proteome</keyword>